<gene>
    <name evidence="1" type="ORF">SAMN05421813_11379</name>
</gene>
<sequence>MKMKSFEVFSLTLNELAINEFLQPGGADWRELISIQANLRWS</sequence>
<protein>
    <submittedName>
        <fullName evidence="1">Uncharacterized protein</fullName>
    </submittedName>
</protein>
<dbReference type="STRING" id="990371.SAMN05421813_11379"/>
<accession>A0A1G9TM83</accession>
<dbReference type="AlphaFoldDB" id="A0A1G9TM83"/>
<name>A0A1G9TM83_9SPHI</name>
<dbReference type="EMBL" id="FNHH01000013">
    <property type="protein sequence ID" value="SDM48919.1"/>
    <property type="molecule type" value="Genomic_DNA"/>
</dbReference>
<keyword evidence="2" id="KW-1185">Reference proteome</keyword>
<proteinExistence type="predicted"/>
<evidence type="ECO:0000313" key="2">
    <source>
        <dbReference type="Proteomes" id="UP000199226"/>
    </source>
</evidence>
<reference evidence="2" key="1">
    <citation type="submission" date="2016-10" db="EMBL/GenBank/DDBJ databases">
        <authorList>
            <person name="Varghese N."/>
            <person name="Submissions S."/>
        </authorList>
    </citation>
    <scope>NUCLEOTIDE SEQUENCE [LARGE SCALE GENOMIC DNA]</scope>
    <source>
        <strain evidence="2">DSM 24536</strain>
    </source>
</reference>
<evidence type="ECO:0000313" key="1">
    <source>
        <dbReference type="EMBL" id="SDM48919.1"/>
    </source>
</evidence>
<dbReference type="Proteomes" id="UP000199226">
    <property type="component" value="Unassembled WGS sequence"/>
</dbReference>
<organism evidence="1 2">
    <name type="scientific">Daejeonella rubra</name>
    <dbReference type="NCBI Taxonomy" id="990371"/>
    <lineage>
        <taxon>Bacteria</taxon>
        <taxon>Pseudomonadati</taxon>
        <taxon>Bacteroidota</taxon>
        <taxon>Sphingobacteriia</taxon>
        <taxon>Sphingobacteriales</taxon>
        <taxon>Sphingobacteriaceae</taxon>
        <taxon>Daejeonella</taxon>
    </lineage>
</organism>